<feature type="signal peptide" evidence="1">
    <location>
        <begin position="1"/>
        <end position="29"/>
    </location>
</feature>
<dbReference type="RefSeq" id="WP_136433895.1">
    <property type="nucleotide sequence ID" value="NZ_SSTJ01000004.1"/>
</dbReference>
<reference evidence="2 3" key="1">
    <citation type="submission" date="2019-04" db="EMBL/GenBank/DDBJ databases">
        <title>Microbes associate with the intestines of laboratory mice.</title>
        <authorList>
            <person name="Navarre W."/>
            <person name="Wong E."/>
            <person name="Huang K.C."/>
            <person name="Tropini C."/>
            <person name="Ng K."/>
            <person name="Yu B."/>
        </authorList>
    </citation>
    <scope>NUCLEOTIDE SEQUENCE [LARGE SCALE GENOMIC DNA]</scope>
    <source>
        <strain evidence="2 3">NM80_B27</strain>
    </source>
</reference>
<dbReference type="Proteomes" id="UP000308978">
    <property type="component" value="Unassembled WGS sequence"/>
</dbReference>
<comment type="caution">
    <text evidence="2">The sequence shown here is derived from an EMBL/GenBank/DDBJ whole genome shotgun (WGS) entry which is preliminary data.</text>
</comment>
<gene>
    <name evidence="2" type="ORF">E5986_04975</name>
</gene>
<organism evidence="2 3">
    <name type="scientific">Adlercreutzia caecimuris</name>
    <dbReference type="NCBI Taxonomy" id="671266"/>
    <lineage>
        <taxon>Bacteria</taxon>
        <taxon>Bacillati</taxon>
        <taxon>Actinomycetota</taxon>
        <taxon>Coriobacteriia</taxon>
        <taxon>Eggerthellales</taxon>
        <taxon>Eggerthellaceae</taxon>
        <taxon>Adlercreutzia</taxon>
    </lineage>
</organism>
<evidence type="ECO:0000313" key="2">
    <source>
        <dbReference type="EMBL" id="THG37715.1"/>
    </source>
</evidence>
<sequence length="197" mass="21695">MKRTMPFTIVLAGVLAMALVVFAPKAAYAGDISVSGGAKYYDIENGKVRKKVDLTGNKKKDKVKYTFKSKKLTVYVNGKKSLTFSKVKYFNHVSVFKLKNGKTFLSVSFTNKKGLSDGGVYQYKSGKLKKVIDFAALAKSQKGAKATYGALASIDKNSVCVYCEAKQGKSYLRISQDYTYKSKTLKPVKKSLQVSRG</sequence>
<evidence type="ECO:0000256" key="1">
    <source>
        <dbReference type="SAM" id="SignalP"/>
    </source>
</evidence>
<proteinExistence type="predicted"/>
<dbReference type="AlphaFoldDB" id="A0A4S4G4Z1"/>
<name>A0A4S4G4Z1_9ACTN</name>
<protein>
    <submittedName>
        <fullName evidence="2">Uncharacterized protein</fullName>
    </submittedName>
</protein>
<feature type="chain" id="PRO_5020760081" evidence="1">
    <location>
        <begin position="30"/>
        <end position="197"/>
    </location>
</feature>
<dbReference type="EMBL" id="SSTJ01000004">
    <property type="protein sequence ID" value="THG37715.1"/>
    <property type="molecule type" value="Genomic_DNA"/>
</dbReference>
<evidence type="ECO:0000313" key="3">
    <source>
        <dbReference type="Proteomes" id="UP000308978"/>
    </source>
</evidence>
<accession>A0A4S4G4Z1</accession>
<keyword evidence="1" id="KW-0732">Signal</keyword>